<dbReference type="EMBL" id="FP929135">
    <property type="protein sequence ID" value="CBX99136.1"/>
    <property type="molecule type" value="Genomic_DNA"/>
</dbReference>
<dbReference type="InParanoid" id="E5A691"/>
<organism evidence="2 3">
    <name type="scientific">Leptosphaeria maculans (strain JN3 / isolate v23.1.3 / race Av1-4-5-6-7-8)</name>
    <name type="common">Blackleg fungus</name>
    <name type="synonym">Phoma lingam</name>
    <dbReference type="NCBI Taxonomy" id="985895"/>
    <lineage>
        <taxon>Eukaryota</taxon>
        <taxon>Fungi</taxon>
        <taxon>Dikarya</taxon>
        <taxon>Ascomycota</taxon>
        <taxon>Pezizomycotina</taxon>
        <taxon>Dothideomycetes</taxon>
        <taxon>Pleosporomycetidae</taxon>
        <taxon>Pleosporales</taxon>
        <taxon>Pleosporineae</taxon>
        <taxon>Leptosphaeriaceae</taxon>
        <taxon>Plenodomus</taxon>
        <taxon>Plenodomus lingam/Leptosphaeria maculans species complex</taxon>
    </lineage>
</organism>
<gene>
    <name evidence="2" type="ORF">LEMA_P083750.1</name>
</gene>
<reference evidence="3" key="1">
    <citation type="journal article" date="2011" name="Nat. Commun.">
        <title>Effector diversification within compartments of the Leptosphaeria maculans genome affected by Repeat-Induced Point mutations.</title>
        <authorList>
            <person name="Rouxel T."/>
            <person name="Grandaubert J."/>
            <person name="Hane J.K."/>
            <person name="Hoede C."/>
            <person name="van de Wouw A.P."/>
            <person name="Couloux A."/>
            <person name="Dominguez V."/>
            <person name="Anthouard V."/>
            <person name="Bally P."/>
            <person name="Bourras S."/>
            <person name="Cozijnsen A.J."/>
            <person name="Ciuffetti L.M."/>
            <person name="Degrave A."/>
            <person name="Dilmaghani A."/>
            <person name="Duret L."/>
            <person name="Fudal I."/>
            <person name="Goodwin S.B."/>
            <person name="Gout L."/>
            <person name="Glaser N."/>
            <person name="Linglin J."/>
            <person name="Kema G.H.J."/>
            <person name="Lapalu N."/>
            <person name="Lawrence C.B."/>
            <person name="May K."/>
            <person name="Meyer M."/>
            <person name="Ollivier B."/>
            <person name="Poulain J."/>
            <person name="Schoch C.L."/>
            <person name="Simon A."/>
            <person name="Spatafora J.W."/>
            <person name="Stachowiak A."/>
            <person name="Turgeon B.G."/>
            <person name="Tyler B.M."/>
            <person name="Vincent D."/>
            <person name="Weissenbach J."/>
            <person name="Amselem J."/>
            <person name="Quesneville H."/>
            <person name="Oliver R.P."/>
            <person name="Wincker P."/>
            <person name="Balesdent M.-H."/>
            <person name="Howlett B.J."/>
        </authorList>
    </citation>
    <scope>NUCLEOTIDE SEQUENCE [LARGE SCALE GENOMIC DNA]</scope>
    <source>
        <strain evidence="3">JN3 / isolate v23.1.3 / race Av1-4-5-6-7-8</strain>
    </source>
</reference>
<keyword evidence="3" id="KW-1185">Reference proteome</keyword>
<feature type="region of interest" description="Disordered" evidence="1">
    <location>
        <begin position="1"/>
        <end position="20"/>
    </location>
</feature>
<evidence type="ECO:0000313" key="3">
    <source>
        <dbReference type="Proteomes" id="UP000002668"/>
    </source>
</evidence>
<sequence>MSAADSYPGHPTLMQHLSRSPVRDRWTSWSDCAAITKKPKATGCTPCHCSHGYKGSAQISPEAAEWRNNTTKPGASFQALPISLTGSVRLLANTHTPSLSCRQQRRKSGAPCVSGFPLASEHRQSEPESSHSGQRQLRLVRPSIPLEVLHHAHELSTTRSWADSRLLASDCENLGVYALYVSGQGYFLPPPPAFLS</sequence>
<dbReference type="VEuPathDB" id="FungiDB:LEMA_P083750.1"/>
<proteinExistence type="predicted"/>
<evidence type="ECO:0000313" key="2">
    <source>
        <dbReference type="EMBL" id="CBX99136.1"/>
    </source>
</evidence>
<dbReference type="Proteomes" id="UP000002668">
    <property type="component" value="Genome"/>
</dbReference>
<protein>
    <submittedName>
        <fullName evidence="2">Uncharacterized protein</fullName>
    </submittedName>
</protein>
<name>E5A691_LEPMJ</name>
<accession>E5A691</accession>
<feature type="compositionally biased region" description="Basic and acidic residues" evidence="1">
    <location>
        <begin position="120"/>
        <end position="129"/>
    </location>
</feature>
<dbReference type="AlphaFoldDB" id="E5A691"/>
<evidence type="ECO:0000256" key="1">
    <source>
        <dbReference type="SAM" id="MobiDB-lite"/>
    </source>
</evidence>
<dbReference type="HOGENOM" id="CLU_1390469_0_0_1"/>
<feature type="region of interest" description="Disordered" evidence="1">
    <location>
        <begin position="112"/>
        <end position="137"/>
    </location>
</feature>